<dbReference type="Proteomes" id="UP001172673">
    <property type="component" value="Unassembled WGS sequence"/>
</dbReference>
<comment type="caution">
    <text evidence="1">The sequence shown here is derived from an EMBL/GenBank/DDBJ whole genome shotgun (WGS) entry which is preliminary data.</text>
</comment>
<organism evidence="1 2">
    <name type="scientific">Cladophialophora chaetospira</name>
    <dbReference type="NCBI Taxonomy" id="386627"/>
    <lineage>
        <taxon>Eukaryota</taxon>
        <taxon>Fungi</taxon>
        <taxon>Dikarya</taxon>
        <taxon>Ascomycota</taxon>
        <taxon>Pezizomycotina</taxon>
        <taxon>Eurotiomycetes</taxon>
        <taxon>Chaetothyriomycetidae</taxon>
        <taxon>Chaetothyriales</taxon>
        <taxon>Herpotrichiellaceae</taxon>
        <taxon>Cladophialophora</taxon>
    </lineage>
</organism>
<keyword evidence="2" id="KW-1185">Reference proteome</keyword>
<name>A0AA38XAP8_9EURO</name>
<dbReference type="AlphaFoldDB" id="A0AA38XAP8"/>
<evidence type="ECO:0000313" key="1">
    <source>
        <dbReference type="EMBL" id="KAJ9609670.1"/>
    </source>
</evidence>
<accession>A0AA38XAP8</accession>
<gene>
    <name evidence="1" type="ORF">H2200_005998</name>
</gene>
<sequence>MPTETSTPPVSTMTEFLPELRYWVAEIIATEADHLYGIKQDEARMTLYALRLVCKDFANMGVVKAALFKSLNLDATWEDLRLVQATDLSFLAPYIRKVTIRPSLHNVDLDFMDFKCYYLSKVGKLLSDEEVNLEFESYQDKSRIDDTLMKSGELERVWTALFKQFRKSIKIVIPSWIGQHPLLFNWDEFWEAASSRIPLREGSLMNYKQLFRTVLRCLVSSDVIVRGIEADCEIMNSFRDWQSSDWRQLVLDKLKVLKFTSYEFWDAIEHDGFRERDNAIFNAIGQFLGKCPSDLRVLGIQRYVDCPRILIPSLSASGIRGLRPLSLEGILLGPHLLALDISSMLYLKSVYLRDCDTRPTEGQWKAVLVSVHHHTNSIRFEMDNCRGRRGDHEWDFFFSFNTATFDEDVACLRYEDERELYRYLARRGPWTNGLEICYG</sequence>
<reference evidence="1" key="1">
    <citation type="submission" date="2022-10" db="EMBL/GenBank/DDBJ databases">
        <title>Culturing micro-colonial fungi from biological soil crusts in the Mojave desert and describing Neophaeococcomyces mojavensis, and introducing the new genera and species Taxawa tesnikishii.</title>
        <authorList>
            <person name="Kurbessoian T."/>
            <person name="Stajich J.E."/>
        </authorList>
    </citation>
    <scope>NUCLEOTIDE SEQUENCE</scope>
    <source>
        <strain evidence="1">TK_41</strain>
    </source>
</reference>
<proteinExistence type="predicted"/>
<dbReference type="EMBL" id="JAPDRK010000008">
    <property type="protein sequence ID" value="KAJ9609670.1"/>
    <property type="molecule type" value="Genomic_DNA"/>
</dbReference>
<protein>
    <submittedName>
        <fullName evidence="1">Uncharacterized protein</fullName>
    </submittedName>
</protein>
<evidence type="ECO:0000313" key="2">
    <source>
        <dbReference type="Proteomes" id="UP001172673"/>
    </source>
</evidence>